<dbReference type="AlphaFoldDB" id="A0A8C5FQ92"/>
<keyword evidence="11" id="KW-0325">Glycoprotein</keyword>
<feature type="glycosylation site" description="N-linked (GlcNAc...) asparagine" evidence="14">
    <location>
        <position position="80"/>
    </location>
</feature>
<dbReference type="PANTHER" id="PTHR11003">
    <property type="entry name" value="POTASSIUM CHANNEL, SUBFAMILY K"/>
    <property type="match status" value="1"/>
</dbReference>
<name>A0A8C5FQ92_GADMO</name>
<reference evidence="18" key="2">
    <citation type="submission" date="2025-09" db="UniProtKB">
        <authorList>
            <consortium name="Ensembl"/>
        </authorList>
    </citation>
    <scope>IDENTIFICATION</scope>
</reference>
<evidence type="ECO:0000256" key="3">
    <source>
        <dbReference type="ARBA" id="ARBA00022448"/>
    </source>
</evidence>
<evidence type="ECO:0000256" key="1">
    <source>
        <dbReference type="ARBA" id="ARBA00004141"/>
    </source>
</evidence>
<feature type="domain" description="Potassium channel" evidence="17">
    <location>
        <begin position="176"/>
        <end position="253"/>
    </location>
</feature>
<comment type="similarity">
    <text evidence="2 15">Belongs to the two pore domain potassium channel (TC 1.A.1.8) family.</text>
</comment>
<dbReference type="InterPro" id="IPR003280">
    <property type="entry name" value="2pore_dom_K_chnl"/>
</dbReference>
<feature type="transmembrane region" description="Helical" evidence="16">
    <location>
        <begin position="228"/>
        <end position="248"/>
    </location>
</feature>
<dbReference type="PRINTS" id="PR01586">
    <property type="entry name" value="TWIKCHANNEL"/>
</dbReference>
<dbReference type="SUPFAM" id="SSF81324">
    <property type="entry name" value="Voltage-gated potassium channels"/>
    <property type="match status" value="2"/>
</dbReference>
<dbReference type="PANTHER" id="PTHR11003:SF28">
    <property type="entry name" value="POTASSIUM CHANNEL SUBFAMILY K MEMBER 6"/>
    <property type="match status" value="1"/>
</dbReference>
<dbReference type="Proteomes" id="UP000694546">
    <property type="component" value="Chromosome 16"/>
</dbReference>
<evidence type="ECO:0000259" key="17">
    <source>
        <dbReference type="Pfam" id="PF07885"/>
    </source>
</evidence>
<dbReference type="Ensembl" id="ENSGMOT00000042302.1">
    <property type="protein sequence ID" value="ENSGMOP00000053288.1"/>
    <property type="gene ID" value="ENSGMOG00000019070.2"/>
</dbReference>
<feature type="transmembrane region" description="Helical" evidence="16">
    <location>
        <begin position="7"/>
        <end position="30"/>
    </location>
</feature>
<dbReference type="Pfam" id="PF07885">
    <property type="entry name" value="Ion_trans_2"/>
    <property type="match status" value="2"/>
</dbReference>
<keyword evidence="8 16" id="KW-1133">Transmembrane helix</keyword>
<accession>A0A8C5FQ92</accession>
<evidence type="ECO:0000256" key="6">
    <source>
        <dbReference type="ARBA" id="ARBA00022826"/>
    </source>
</evidence>
<evidence type="ECO:0000256" key="13">
    <source>
        <dbReference type="PIRNR" id="PIRNR038061"/>
    </source>
</evidence>
<dbReference type="GO" id="GO:0005886">
    <property type="term" value="C:plasma membrane"/>
    <property type="evidence" value="ECO:0007669"/>
    <property type="project" value="TreeGrafter"/>
</dbReference>
<comment type="subcellular location">
    <subcellularLocation>
        <location evidence="1">Membrane</location>
        <topology evidence="1">Multi-pass membrane protein</topology>
    </subcellularLocation>
</comment>
<sequence length="325" mass="36231">KRRGSWLLLLGFILFYIIYLLLGALVFSSIERPVEDKLRNDIQTMQREFLNQTCINATALEEFLVKALSASEYGVSVLKNSSLNSNWDMASSMFFANTLVTTVGYGHSTPLSDMGKAFSILYALIGVPFTMLVLTASVQRLMYPLVYAPQALFQRSGLNPRPASQLHFALLLAAVLLCFFVAPAFVFRAIEGSWSFLDAVYFCFMSLCTVGLGDFVPGEQPGQKYRSLYKVVVMVYLFVGLMMMYLLLRAFHKMADLHGLTSFLELPHCEEPEGDLRPILGDGPPPTSPTASLWGITRTNQRSVSHDNTNSPSRHLGAFSPLCYE</sequence>
<keyword evidence="6 13" id="KW-0631">Potassium channel</keyword>
<evidence type="ECO:0000256" key="12">
    <source>
        <dbReference type="ARBA" id="ARBA00023303"/>
    </source>
</evidence>
<evidence type="ECO:0000256" key="11">
    <source>
        <dbReference type="ARBA" id="ARBA00023180"/>
    </source>
</evidence>
<dbReference type="GO" id="GO:0015271">
    <property type="term" value="F:outward rectifier potassium channel activity"/>
    <property type="evidence" value="ECO:0007669"/>
    <property type="project" value="TreeGrafter"/>
</dbReference>
<keyword evidence="9 13" id="KW-0406">Ion transport</keyword>
<evidence type="ECO:0000256" key="15">
    <source>
        <dbReference type="RuleBase" id="RU003857"/>
    </source>
</evidence>
<reference evidence="18" key="1">
    <citation type="submission" date="2025-08" db="UniProtKB">
        <authorList>
            <consortium name="Ensembl"/>
        </authorList>
    </citation>
    <scope>IDENTIFICATION</scope>
</reference>
<feature type="transmembrane region" description="Helical" evidence="16">
    <location>
        <begin position="89"/>
        <end position="108"/>
    </location>
</feature>
<feature type="transmembrane region" description="Helical" evidence="16">
    <location>
        <begin position="166"/>
        <end position="187"/>
    </location>
</feature>
<evidence type="ECO:0000256" key="8">
    <source>
        <dbReference type="ARBA" id="ARBA00022989"/>
    </source>
</evidence>
<evidence type="ECO:0000256" key="7">
    <source>
        <dbReference type="ARBA" id="ARBA00022958"/>
    </source>
</evidence>
<evidence type="ECO:0000313" key="18">
    <source>
        <dbReference type="Ensembl" id="ENSGMOP00000053288.1"/>
    </source>
</evidence>
<keyword evidence="19" id="KW-1185">Reference proteome</keyword>
<dbReference type="GO" id="GO:0022841">
    <property type="term" value="F:potassium ion leak channel activity"/>
    <property type="evidence" value="ECO:0007669"/>
    <property type="project" value="TreeGrafter"/>
</dbReference>
<dbReference type="GeneTree" id="ENSGT00940000160509"/>
<feature type="transmembrane region" description="Helical" evidence="16">
    <location>
        <begin position="199"/>
        <end position="216"/>
    </location>
</feature>
<organism evidence="18 19">
    <name type="scientific">Gadus morhua</name>
    <name type="common">Atlantic cod</name>
    <dbReference type="NCBI Taxonomy" id="8049"/>
    <lineage>
        <taxon>Eukaryota</taxon>
        <taxon>Metazoa</taxon>
        <taxon>Chordata</taxon>
        <taxon>Craniata</taxon>
        <taxon>Vertebrata</taxon>
        <taxon>Euteleostomi</taxon>
        <taxon>Actinopterygii</taxon>
        <taxon>Neopterygii</taxon>
        <taxon>Teleostei</taxon>
        <taxon>Neoteleostei</taxon>
        <taxon>Acanthomorphata</taxon>
        <taxon>Zeiogadaria</taxon>
        <taxon>Gadariae</taxon>
        <taxon>Gadiformes</taxon>
        <taxon>Gadoidei</taxon>
        <taxon>Gadidae</taxon>
        <taxon>Gadus</taxon>
    </lineage>
</organism>
<keyword evidence="3 13" id="KW-0813">Transport</keyword>
<keyword evidence="5 15" id="KW-0812">Transmembrane</keyword>
<dbReference type="PIRSF" id="PIRSF038061">
    <property type="entry name" value="K_channel_subfamily_K_type"/>
    <property type="match status" value="1"/>
</dbReference>
<protein>
    <recommendedName>
        <fullName evidence="13">Potassium channel subfamily K member</fullName>
    </recommendedName>
</protein>
<evidence type="ECO:0000256" key="9">
    <source>
        <dbReference type="ARBA" id="ARBA00023065"/>
    </source>
</evidence>
<evidence type="ECO:0000256" key="10">
    <source>
        <dbReference type="ARBA" id="ARBA00023136"/>
    </source>
</evidence>
<dbReference type="InterPro" id="IPR003092">
    <property type="entry name" value="2pore_dom_K_chnl_TASK"/>
</dbReference>
<feature type="domain" description="Potassium channel" evidence="17">
    <location>
        <begin position="84"/>
        <end position="141"/>
    </location>
</feature>
<keyword evidence="4 13" id="KW-0633">Potassium transport</keyword>
<keyword evidence="10 13" id="KW-0472">Membrane</keyword>
<dbReference type="InterPro" id="IPR013099">
    <property type="entry name" value="K_chnl_dom"/>
</dbReference>
<dbReference type="GO" id="GO:0030322">
    <property type="term" value="P:stabilization of membrane potential"/>
    <property type="evidence" value="ECO:0007669"/>
    <property type="project" value="TreeGrafter"/>
</dbReference>
<evidence type="ECO:0000313" key="19">
    <source>
        <dbReference type="Proteomes" id="UP000694546"/>
    </source>
</evidence>
<keyword evidence="7 13" id="KW-0630">Potassium</keyword>
<evidence type="ECO:0000256" key="5">
    <source>
        <dbReference type="ARBA" id="ARBA00022692"/>
    </source>
</evidence>
<evidence type="ECO:0000256" key="14">
    <source>
        <dbReference type="PIRSR" id="PIRSR038061-1"/>
    </source>
</evidence>
<proteinExistence type="inferred from homology"/>
<evidence type="ECO:0000256" key="4">
    <source>
        <dbReference type="ARBA" id="ARBA00022538"/>
    </source>
</evidence>
<feature type="transmembrane region" description="Helical" evidence="16">
    <location>
        <begin position="120"/>
        <end position="146"/>
    </location>
</feature>
<dbReference type="PRINTS" id="PR01587">
    <property type="entry name" value="TWIK2CHANNEL"/>
</dbReference>
<dbReference type="InterPro" id="IPR005408">
    <property type="entry name" value="2pore_dom_K_chnl_TWIK"/>
</dbReference>
<dbReference type="Gene3D" id="1.10.287.70">
    <property type="match status" value="1"/>
</dbReference>
<evidence type="ECO:0000256" key="16">
    <source>
        <dbReference type="SAM" id="Phobius"/>
    </source>
</evidence>
<dbReference type="InterPro" id="IPR005409">
    <property type="entry name" value="2pore_dom_K_chnl_TWIK2"/>
</dbReference>
<dbReference type="PRINTS" id="PR01333">
    <property type="entry name" value="2POREKCHANEL"/>
</dbReference>
<evidence type="ECO:0000256" key="2">
    <source>
        <dbReference type="ARBA" id="ARBA00006666"/>
    </source>
</evidence>
<keyword evidence="12 15" id="KW-0407">Ion channel</keyword>